<feature type="repeat" description="WD" evidence="4">
    <location>
        <begin position="500"/>
        <end position="531"/>
    </location>
</feature>
<feature type="compositionally biased region" description="Low complexity" evidence="6">
    <location>
        <begin position="159"/>
        <end position="169"/>
    </location>
</feature>
<evidence type="ECO:0000313" key="8">
    <source>
        <dbReference type="EMBL" id="PWN28418.1"/>
    </source>
</evidence>
<sequence length="857" mass="89809">MMHQQGQQPLGQGGGAGLKFGQMGSNNNGIGQQQQQHGGVAANGGGSQDAASSANQAPEYTLAGVLHYLQSEWRRYEKDRNEWEIERAEMRARIALLEGEKRGAENLKTNLMRRVKMLEFALKQERSKYLAGASGPAAAAGAAPVAKHPAVANLEKESTLSSAGSGRSSPIDFGEQQQHHARAGTAASAATIPTLNGSISMAPSLLNRQLSTNTTSSATSKDYRSRERSREYLKQCLQEISYLTSSTTLNPLPDRPMSGAASFVGGPPRPKKTLIDEPPPPPAAATEDVESGSVAGEGLDATVAPAEEATAAPSDEPSSSAPSMFRSTGGVEDWEKLKQAGQEGRLKRENERKAAAAAAAGAGVGAAAVEASGVVASSSEDDHTGAPETLSSERAKRLLREASSLSSTSSTGGGDDSLDDEVDAASKESQLWRMKRHLAHHRGAVKAIAFDQGAGGDEAVVVVSASSDRTIKVARVERTMMHGGAAPRGQQQNAGVVATLEGHSNLVTSVTVSSARRRIYSGSIDSTLKVWAIPDVAAKSANGRREEGSEDDSTEQQQPLVVQPLASIKTDSEITALTLLPSTAGDDSLLATASADGMVRLYSLDPTADDATTDAAASASSGPHLLHTWDYFGLSPSPSSAADREKESEALRQESGGLPVPTSIVRVHSKLRECAVSYSNCVVKTFRLSDGQEVSKLGGTPEAGLSGSYDQTPATQINCLASHPTLPLLFTGHEDKWLRIVDVFTGSVVGSCHAHKEGVTSLDVDPSGLKLLSAGHDGWTRLWDLSRLGGELDESGSEASSDGGSKKSKRKEEGIVLTQEIQDHSKSEGEGVLAVKFHPTLPFFGSAGADGVVRIYG</sequence>
<evidence type="ECO:0000256" key="2">
    <source>
        <dbReference type="ARBA" id="ARBA00022737"/>
    </source>
</evidence>
<name>A0A316UUE6_9BASI</name>
<evidence type="ECO:0000256" key="5">
    <source>
        <dbReference type="SAM" id="Coils"/>
    </source>
</evidence>
<dbReference type="Gene3D" id="1.20.5.300">
    <property type="match status" value="1"/>
</dbReference>
<evidence type="ECO:0000256" key="3">
    <source>
        <dbReference type="ARBA" id="ARBA00023054"/>
    </source>
</evidence>
<feature type="region of interest" description="Disordered" evidence="6">
    <location>
        <begin position="210"/>
        <end position="229"/>
    </location>
</feature>
<evidence type="ECO:0000259" key="7">
    <source>
        <dbReference type="Pfam" id="PF08232"/>
    </source>
</evidence>
<dbReference type="Pfam" id="PF08232">
    <property type="entry name" value="Striatin"/>
    <property type="match status" value="1"/>
</dbReference>
<dbReference type="Pfam" id="PF00400">
    <property type="entry name" value="WD40"/>
    <property type="match status" value="4"/>
</dbReference>
<evidence type="ECO:0000256" key="6">
    <source>
        <dbReference type="SAM" id="MobiDB-lite"/>
    </source>
</evidence>
<keyword evidence="3 5" id="KW-0175">Coiled coil</keyword>
<feature type="compositionally biased region" description="Low complexity" evidence="6">
    <location>
        <begin position="1"/>
        <end position="10"/>
    </location>
</feature>
<feature type="compositionally biased region" description="Low complexity" evidence="6">
    <location>
        <begin position="300"/>
        <end position="323"/>
    </location>
</feature>
<proteinExistence type="predicted"/>
<feature type="compositionally biased region" description="Basic and acidic residues" evidence="6">
    <location>
        <begin position="333"/>
        <end position="352"/>
    </location>
</feature>
<dbReference type="InterPro" id="IPR051488">
    <property type="entry name" value="WD_repeat_striatin"/>
</dbReference>
<dbReference type="SUPFAM" id="SSF50978">
    <property type="entry name" value="WD40 repeat-like"/>
    <property type="match status" value="1"/>
</dbReference>
<dbReference type="InterPro" id="IPR001680">
    <property type="entry name" value="WD40_rpt"/>
</dbReference>
<keyword evidence="2" id="KW-0677">Repeat</keyword>
<dbReference type="Gene3D" id="2.130.10.10">
    <property type="entry name" value="YVTN repeat-like/Quinoprotein amine dehydrogenase"/>
    <property type="match status" value="2"/>
</dbReference>
<feature type="region of interest" description="Disordered" evidence="6">
    <location>
        <begin position="401"/>
        <end position="423"/>
    </location>
</feature>
<dbReference type="PROSITE" id="PS00678">
    <property type="entry name" value="WD_REPEATS_1"/>
    <property type="match status" value="1"/>
</dbReference>
<dbReference type="AlphaFoldDB" id="A0A316UUE6"/>
<feature type="compositionally biased region" description="Low complexity" evidence="6">
    <location>
        <begin position="19"/>
        <end position="40"/>
    </location>
</feature>
<dbReference type="PANTHER" id="PTHR15653:SF0">
    <property type="entry name" value="CONNECTOR OF KINASE TO AP-1, ISOFORM E"/>
    <property type="match status" value="1"/>
</dbReference>
<dbReference type="OrthoDB" id="727118at2759"/>
<feature type="region of interest" description="Disordered" evidence="6">
    <location>
        <begin position="375"/>
        <end position="394"/>
    </location>
</feature>
<dbReference type="PANTHER" id="PTHR15653">
    <property type="entry name" value="STRIATIN"/>
    <property type="match status" value="1"/>
</dbReference>
<dbReference type="PROSITE" id="PS50082">
    <property type="entry name" value="WD_REPEATS_2"/>
    <property type="match status" value="2"/>
</dbReference>
<keyword evidence="1 4" id="KW-0853">WD repeat</keyword>
<feature type="region of interest" description="Disordered" evidence="6">
    <location>
        <begin position="246"/>
        <end position="352"/>
    </location>
</feature>
<dbReference type="SMART" id="SM00320">
    <property type="entry name" value="WD40"/>
    <property type="match status" value="6"/>
</dbReference>
<dbReference type="RefSeq" id="XP_025363030.1">
    <property type="nucleotide sequence ID" value="XM_025503511.1"/>
</dbReference>
<dbReference type="GeneID" id="37025334"/>
<dbReference type="InterPro" id="IPR013258">
    <property type="entry name" value="Striatin_N"/>
</dbReference>
<feature type="region of interest" description="Disordered" evidence="6">
    <location>
        <begin position="793"/>
        <end position="812"/>
    </location>
</feature>
<feature type="region of interest" description="Disordered" evidence="6">
    <location>
        <begin position="156"/>
        <end position="187"/>
    </location>
</feature>
<accession>A0A316UUE6</accession>
<feature type="repeat" description="WD" evidence="4">
    <location>
        <begin position="752"/>
        <end position="786"/>
    </location>
</feature>
<dbReference type="STRING" id="1569628.A0A316UUE6"/>
<gene>
    <name evidence="8" type="ORF">BDZ90DRAFT_147740</name>
</gene>
<evidence type="ECO:0000256" key="4">
    <source>
        <dbReference type="PROSITE-ProRule" id="PRU00221"/>
    </source>
</evidence>
<feature type="compositionally biased region" description="Polar residues" evidence="6">
    <location>
        <begin position="210"/>
        <end position="220"/>
    </location>
</feature>
<reference evidence="8 9" key="1">
    <citation type="journal article" date="2018" name="Mol. Biol. Evol.">
        <title>Broad Genomic Sampling Reveals a Smut Pathogenic Ancestry of the Fungal Clade Ustilaginomycotina.</title>
        <authorList>
            <person name="Kijpornyongpan T."/>
            <person name="Mondo S.J."/>
            <person name="Barry K."/>
            <person name="Sandor L."/>
            <person name="Lee J."/>
            <person name="Lipzen A."/>
            <person name="Pangilinan J."/>
            <person name="LaButti K."/>
            <person name="Hainaut M."/>
            <person name="Henrissat B."/>
            <person name="Grigoriev I.V."/>
            <person name="Spatafora J.W."/>
            <person name="Aime M.C."/>
        </authorList>
    </citation>
    <scope>NUCLEOTIDE SEQUENCE [LARGE SCALE GENOMIC DNA]</scope>
    <source>
        <strain evidence="8 9">MCA 5214</strain>
    </source>
</reference>
<keyword evidence="9" id="KW-1185">Reference proteome</keyword>
<dbReference type="InterPro" id="IPR019775">
    <property type="entry name" value="WD40_repeat_CS"/>
</dbReference>
<feature type="compositionally biased region" description="Basic and acidic residues" evidence="6">
    <location>
        <begin position="380"/>
        <end position="394"/>
    </location>
</feature>
<dbReference type="PROSITE" id="PS50294">
    <property type="entry name" value="WD_REPEATS_REGION"/>
    <property type="match status" value="2"/>
</dbReference>
<dbReference type="EMBL" id="KZ819665">
    <property type="protein sequence ID" value="PWN28418.1"/>
    <property type="molecule type" value="Genomic_DNA"/>
</dbReference>
<dbReference type="InterPro" id="IPR036322">
    <property type="entry name" value="WD40_repeat_dom_sf"/>
</dbReference>
<feature type="region of interest" description="Disordered" evidence="6">
    <location>
        <begin position="1"/>
        <end position="55"/>
    </location>
</feature>
<protein>
    <submittedName>
        <fullName evidence="8">WD40 repeat-like protein</fullName>
    </submittedName>
</protein>
<evidence type="ECO:0000313" key="9">
    <source>
        <dbReference type="Proteomes" id="UP000245884"/>
    </source>
</evidence>
<feature type="domain" description="Striatin N-terminal" evidence="7">
    <location>
        <begin position="61"/>
        <end position="246"/>
    </location>
</feature>
<dbReference type="Proteomes" id="UP000245884">
    <property type="component" value="Unassembled WGS sequence"/>
</dbReference>
<dbReference type="InterPro" id="IPR015943">
    <property type="entry name" value="WD40/YVTN_repeat-like_dom_sf"/>
</dbReference>
<evidence type="ECO:0000256" key="1">
    <source>
        <dbReference type="ARBA" id="ARBA00022574"/>
    </source>
</evidence>
<organism evidence="8 9">
    <name type="scientific">Jaminaea rosea</name>
    <dbReference type="NCBI Taxonomy" id="1569628"/>
    <lineage>
        <taxon>Eukaryota</taxon>
        <taxon>Fungi</taxon>
        <taxon>Dikarya</taxon>
        <taxon>Basidiomycota</taxon>
        <taxon>Ustilaginomycotina</taxon>
        <taxon>Exobasidiomycetes</taxon>
        <taxon>Microstromatales</taxon>
        <taxon>Microstromatales incertae sedis</taxon>
        <taxon>Jaminaea</taxon>
    </lineage>
</organism>
<feature type="coiled-coil region" evidence="5">
    <location>
        <begin position="80"/>
        <end position="114"/>
    </location>
</feature>